<organism evidence="2 3">
    <name type="scientific">Pseudomicrostroma glucosiphilum</name>
    <dbReference type="NCBI Taxonomy" id="1684307"/>
    <lineage>
        <taxon>Eukaryota</taxon>
        <taxon>Fungi</taxon>
        <taxon>Dikarya</taxon>
        <taxon>Basidiomycota</taxon>
        <taxon>Ustilaginomycotina</taxon>
        <taxon>Exobasidiomycetes</taxon>
        <taxon>Microstromatales</taxon>
        <taxon>Microstromatales incertae sedis</taxon>
        <taxon>Pseudomicrostroma</taxon>
    </lineage>
</organism>
<feature type="compositionally biased region" description="Basic and acidic residues" evidence="1">
    <location>
        <begin position="128"/>
        <end position="159"/>
    </location>
</feature>
<evidence type="ECO:0000313" key="3">
    <source>
        <dbReference type="Proteomes" id="UP000245942"/>
    </source>
</evidence>
<proteinExistence type="predicted"/>
<feature type="region of interest" description="Disordered" evidence="1">
    <location>
        <begin position="474"/>
        <end position="496"/>
    </location>
</feature>
<evidence type="ECO:0000313" key="2">
    <source>
        <dbReference type="EMBL" id="PWN21167.1"/>
    </source>
</evidence>
<feature type="compositionally biased region" description="Basic and acidic residues" evidence="1">
    <location>
        <begin position="242"/>
        <end position="255"/>
    </location>
</feature>
<reference evidence="2 3" key="1">
    <citation type="journal article" date="2018" name="Mol. Biol. Evol.">
        <title>Broad Genomic Sampling Reveals a Smut Pathogenic Ancestry of the Fungal Clade Ustilaginomycotina.</title>
        <authorList>
            <person name="Kijpornyongpan T."/>
            <person name="Mondo S.J."/>
            <person name="Barry K."/>
            <person name="Sandor L."/>
            <person name="Lee J."/>
            <person name="Lipzen A."/>
            <person name="Pangilinan J."/>
            <person name="LaButti K."/>
            <person name="Hainaut M."/>
            <person name="Henrissat B."/>
            <person name="Grigoriev I.V."/>
            <person name="Spatafora J.W."/>
            <person name="Aime M.C."/>
        </authorList>
    </citation>
    <scope>NUCLEOTIDE SEQUENCE [LARGE SCALE GENOMIC DNA]</scope>
    <source>
        <strain evidence="2 3">MCA 4718</strain>
    </source>
</reference>
<feature type="region of interest" description="Disordered" evidence="1">
    <location>
        <begin position="187"/>
        <end position="282"/>
    </location>
</feature>
<dbReference type="Proteomes" id="UP000245942">
    <property type="component" value="Unassembled WGS sequence"/>
</dbReference>
<dbReference type="RefSeq" id="XP_025348327.1">
    <property type="nucleotide sequence ID" value="XM_025489601.1"/>
</dbReference>
<feature type="region of interest" description="Disordered" evidence="1">
    <location>
        <begin position="1"/>
        <end position="165"/>
    </location>
</feature>
<evidence type="ECO:0000256" key="1">
    <source>
        <dbReference type="SAM" id="MobiDB-lite"/>
    </source>
</evidence>
<dbReference type="EMBL" id="KZ819326">
    <property type="protein sequence ID" value="PWN21167.1"/>
    <property type="molecule type" value="Genomic_DNA"/>
</dbReference>
<gene>
    <name evidence="2" type="ORF">BCV69DRAFT_189044</name>
</gene>
<dbReference type="AlphaFoldDB" id="A0A316U7F3"/>
<protein>
    <submittedName>
        <fullName evidence="2">Uncharacterized protein</fullName>
    </submittedName>
</protein>
<accession>A0A316U7F3</accession>
<keyword evidence="3" id="KW-1185">Reference proteome</keyword>
<feature type="compositionally biased region" description="Basic residues" evidence="1">
    <location>
        <begin position="1"/>
        <end position="10"/>
    </location>
</feature>
<sequence>MSLPRFKLRPSAHLSRFSLPFRPRHRRDESAPVDNDTAAGNEASPGPEAEGQPQPDTAEVKSKTPRTFFKLKLKKSCDHPECSPNCAPAPEEEQSPVPGSRAKKGKLPQLGQRMTVLFREPLVGQTRPRQDHYRDRVHHSYDGEQRQEKARHSTSERPSKSFPFFAGRRSYERDLLYRPATSLGVRLSTSSDMAPLIAQGQIPSRGPTPWPRASSELPEGRRSFNVKRKPVPSVDLQEATDLDEHQPPPKSRNEPEPEISISRASSVEFPTRPQVVRSETSNVTEPVAITMPAPAPAPMRRPRYDAMTLTSRLGPVLEEQASVEPADEADDGIEDELPESQRWPHRAEILAVASERDLDPDHTTWSHRENFVPPHFRPRVSLFQTSIPLSPGESGIISPASSGSNGGTPDLVGLGITLNTGSGTFGVGTGSPISPDSQMSPISPSDTESPGQQLLTPIDAANGERIHSKLAELCGEEGEGEGQGSAGSGSDEILCV</sequence>
<name>A0A316U7F3_9BASI</name>
<dbReference type="GeneID" id="37011335"/>
<feature type="region of interest" description="Disordered" evidence="1">
    <location>
        <begin position="429"/>
        <end position="454"/>
    </location>
</feature>
<feature type="compositionally biased region" description="Polar residues" evidence="1">
    <location>
        <begin position="432"/>
        <end position="454"/>
    </location>
</feature>